<evidence type="ECO:0000256" key="4">
    <source>
        <dbReference type="ARBA" id="ARBA00012895"/>
    </source>
</evidence>
<dbReference type="EMBL" id="MHKL01000022">
    <property type="protein sequence ID" value="OGY89293.1"/>
    <property type="molecule type" value="Genomic_DNA"/>
</dbReference>
<dbReference type="PRINTS" id="PR00418">
    <property type="entry name" value="TPI2FAMILY"/>
</dbReference>
<dbReference type="FunFam" id="3.30.230.10:FF:000005">
    <property type="entry name" value="DNA gyrase subunit B"/>
    <property type="match status" value="1"/>
</dbReference>
<dbReference type="SMART" id="SM00387">
    <property type="entry name" value="HATPase_c"/>
    <property type="match status" value="1"/>
</dbReference>
<comment type="catalytic activity">
    <reaction evidence="1">
        <text>ATP-dependent breakage, passage and rejoining of double-stranded DNA.</text>
        <dbReference type="EC" id="5.6.2.2"/>
    </reaction>
</comment>
<dbReference type="SUPFAM" id="SSF54211">
    <property type="entry name" value="Ribosomal protein S5 domain 2-like"/>
    <property type="match status" value="1"/>
</dbReference>
<keyword evidence="8" id="KW-0460">Magnesium</keyword>
<dbReference type="NCBIfam" id="NF011501">
    <property type="entry name" value="PRK14939.1"/>
    <property type="match status" value="1"/>
</dbReference>
<evidence type="ECO:0000256" key="1">
    <source>
        <dbReference type="ARBA" id="ARBA00000185"/>
    </source>
</evidence>
<dbReference type="PROSITE" id="PS00177">
    <property type="entry name" value="TOPOISOMERASE_II"/>
    <property type="match status" value="1"/>
</dbReference>
<dbReference type="NCBIfam" id="NF004189">
    <property type="entry name" value="PRK05644.1"/>
    <property type="match status" value="1"/>
</dbReference>
<dbReference type="Pfam" id="PF00986">
    <property type="entry name" value="DNA_gyraseB_C"/>
    <property type="match status" value="1"/>
</dbReference>
<keyword evidence="5" id="KW-0479">Metal-binding</keyword>
<dbReference type="Pfam" id="PF00204">
    <property type="entry name" value="DNA_gyraseB"/>
    <property type="match status" value="1"/>
</dbReference>
<gene>
    <name evidence="14" type="ORF">A2927_00370</name>
</gene>
<dbReference type="GO" id="GO:0006265">
    <property type="term" value="P:DNA topological change"/>
    <property type="evidence" value="ECO:0007669"/>
    <property type="project" value="InterPro"/>
</dbReference>
<dbReference type="CDD" id="cd16928">
    <property type="entry name" value="HATPase_GyrB-like"/>
    <property type="match status" value="1"/>
</dbReference>
<feature type="non-terminal residue" evidence="14">
    <location>
        <position position="1"/>
    </location>
</feature>
<evidence type="ECO:0000256" key="6">
    <source>
        <dbReference type="ARBA" id="ARBA00022741"/>
    </source>
</evidence>
<evidence type="ECO:0000259" key="13">
    <source>
        <dbReference type="PROSITE" id="PS50880"/>
    </source>
</evidence>
<dbReference type="PANTHER" id="PTHR45866:SF1">
    <property type="entry name" value="DNA GYRASE SUBUNIT B, MITOCHONDRIAL"/>
    <property type="match status" value="1"/>
</dbReference>
<keyword evidence="11" id="KW-0413">Isomerase</keyword>
<dbReference type="InterPro" id="IPR036890">
    <property type="entry name" value="HATPase_C_sf"/>
</dbReference>
<dbReference type="Gene3D" id="3.30.230.10">
    <property type="match status" value="1"/>
</dbReference>
<dbReference type="InterPro" id="IPR011557">
    <property type="entry name" value="GyrB"/>
</dbReference>
<dbReference type="GO" id="GO:0005694">
    <property type="term" value="C:chromosome"/>
    <property type="evidence" value="ECO:0007669"/>
    <property type="project" value="InterPro"/>
</dbReference>
<dbReference type="Gene3D" id="3.40.50.670">
    <property type="match status" value="1"/>
</dbReference>
<dbReference type="InterPro" id="IPR013759">
    <property type="entry name" value="Topo_IIA_B_C"/>
</dbReference>
<comment type="cofactor">
    <cofactor evidence="2">
        <name>Mg(2+)</name>
        <dbReference type="ChEBI" id="CHEBI:18420"/>
    </cofactor>
</comment>
<comment type="similarity">
    <text evidence="3">Belongs to the type II topoisomerase GyrB family.</text>
</comment>
<evidence type="ECO:0000256" key="2">
    <source>
        <dbReference type="ARBA" id="ARBA00001946"/>
    </source>
</evidence>
<dbReference type="InterPro" id="IPR020568">
    <property type="entry name" value="Ribosomal_Su5_D2-typ_SF"/>
</dbReference>
<dbReference type="Gene3D" id="3.30.565.10">
    <property type="entry name" value="Histidine kinase-like ATPase, C-terminal domain"/>
    <property type="match status" value="1"/>
</dbReference>
<keyword evidence="7" id="KW-0067">ATP-binding</keyword>
<dbReference type="InterPro" id="IPR000565">
    <property type="entry name" value="Topo_IIA_B"/>
</dbReference>
<dbReference type="InterPro" id="IPR014721">
    <property type="entry name" value="Ribsml_uS5_D2-typ_fold_subgr"/>
</dbReference>
<feature type="domain" description="Toprim" evidence="13">
    <location>
        <begin position="415"/>
        <end position="529"/>
    </location>
</feature>
<dbReference type="GO" id="GO:0003918">
    <property type="term" value="F:DNA topoisomerase type II (double strand cut, ATP-hydrolyzing) activity"/>
    <property type="evidence" value="ECO:0007669"/>
    <property type="project" value="UniProtKB-EC"/>
</dbReference>
<dbReference type="InterPro" id="IPR001241">
    <property type="entry name" value="Topo_IIA"/>
</dbReference>
<dbReference type="CDD" id="cd00822">
    <property type="entry name" value="TopoII_Trans_DNA_gyrase"/>
    <property type="match status" value="1"/>
</dbReference>
<dbReference type="CDD" id="cd03366">
    <property type="entry name" value="TOPRIM_TopoIIA_GyrB"/>
    <property type="match status" value="1"/>
</dbReference>
<dbReference type="Pfam" id="PF02518">
    <property type="entry name" value="HATPase_c"/>
    <property type="match status" value="1"/>
</dbReference>
<dbReference type="FunFam" id="3.30.565.10:FF:000002">
    <property type="entry name" value="DNA gyrase subunit B"/>
    <property type="match status" value="1"/>
</dbReference>
<name>A0A1G2BJA0_9BACT</name>
<evidence type="ECO:0000256" key="3">
    <source>
        <dbReference type="ARBA" id="ARBA00010708"/>
    </source>
</evidence>
<dbReference type="InterPro" id="IPR018522">
    <property type="entry name" value="TopoIIA_CS"/>
</dbReference>
<dbReference type="SUPFAM" id="SSF55874">
    <property type="entry name" value="ATPase domain of HSP90 chaperone/DNA topoisomerase II/histidine kinase"/>
    <property type="match status" value="1"/>
</dbReference>
<keyword evidence="9" id="KW-0799">Topoisomerase</keyword>
<organism evidence="14 15">
    <name type="scientific">Candidatus Komeilibacteria bacterium RIFCSPLOWO2_01_FULL_45_10</name>
    <dbReference type="NCBI Taxonomy" id="1798550"/>
    <lineage>
        <taxon>Bacteria</taxon>
        <taxon>Candidatus Komeiliibacteriota</taxon>
    </lineage>
</organism>
<dbReference type="InterPro" id="IPR002288">
    <property type="entry name" value="DNA_gyrase_B_C"/>
</dbReference>
<dbReference type="GO" id="GO:0046872">
    <property type="term" value="F:metal ion binding"/>
    <property type="evidence" value="ECO:0007669"/>
    <property type="project" value="UniProtKB-KW"/>
</dbReference>
<evidence type="ECO:0000313" key="15">
    <source>
        <dbReference type="Proteomes" id="UP000178849"/>
    </source>
</evidence>
<dbReference type="NCBIfam" id="TIGR01059">
    <property type="entry name" value="gyrB"/>
    <property type="match status" value="1"/>
</dbReference>
<dbReference type="PRINTS" id="PR01159">
    <property type="entry name" value="DNAGYRASEB"/>
</dbReference>
<proteinExistence type="inferred from homology"/>
<dbReference type="STRING" id="1798550.A2927_00370"/>
<dbReference type="InterPro" id="IPR013760">
    <property type="entry name" value="Topo_IIA-like_dom_sf"/>
</dbReference>
<evidence type="ECO:0000256" key="5">
    <source>
        <dbReference type="ARBA" id="ARBA00022723"/>
    </source>
</evidence>
<evidence type="ECO:0000256" key="10">
    <source>
        <dbReference type="ARBA" id="ARBA00023125"/>
    </source>
</evidence>
<dbReference type="FunFam" id="3.40.50.670:FF:000001">
    <property type="entry name" value="DNA topoisomerase 2"/>
    <property type="match status" value="1"/>
</dbReference>
<dbReference type="HAMAP" id="MF_01898">
    <property type="entry name" value="GyrB"/>
    <property type="match status" value="1"/>
</dbReference>
<evidence type="ECO:0000256" key="11">
    <source>
        <dbReference type="ARBA" id="ARBA00023235"/>
    </source>
</evidence>
<evidence type="ECO:0000256" key="7">
    <source>
        <dbReference type="ARBA" id="ARBA00022840"/>
    </source>
</evidence>
<accession>A0A1G2BJA0</accession>
<evidence type="ECO:0000256" key="12">
    <source>
        <dbReference type="SAM" id="MobiDB-lite"/>
    </source>
</evidence>
<dbReference type="PROSITE" id="PS50880">
    <property type="entry name" value="TOPRIM"/>
    <property type="match status" value="1"/>
</dbReference>
<evidence type="ECO:0000313" key="14">
    <source>
        <dbReference type="EMBL" id="OGY89293.1"/>
    </source>
</evidence>
<protein>
    <recommendedName>
        <fullName evidence="4">DNA topoisomerase (ATP-hydrolyzing)</fullName>
        <ecNumber evidence="4">5.6.2.2</ecNumber>
    </recommendedName>
</protein>
<keyword evidence="10" id="KW-0238">DNA-binding</keyword>
<dbReference type="InterPro" id="IPR034160">
    <property type="entry name" value="TOPRIM_GyrB"/>
</dbReference>
<evidence type="ECO:0000256" key="9">
    <source>
        <dbReference type="ARBA" id="ARBA00023029"/>
    </source>
</evidence>
<dbReference type="SMART" id="SM00433">
    <property type="entry name" value="TOP2c"/>
    <property type="match status" value="1"/>
</dbReference>
<dbReference type="EC" id="5.6.2.2" evidence="4"/>
<keyword evidence="6" id="KW-0547">Nucleotide-binding</keyword>
<dbReference type="InterPro" id="IPR013506">
    <property type="entry name" value="Topo_IIA_bsu_dom2"/>
</dbReference>
<feature type="region of interest" description="Disordered" evidence="12">
    <location>
        <begin position="570"/>
        <end position="592"/>
    </location>
</feature>
<evidence type="ECO:0000256" key="8">
    <source>
        <dbReference type="ARBA" id="ARBA00022842"/>
    </source>
</evidence>
<dbReference type="Proteomes" id="UP000178849">
    <property type="component" value="Unassembled WGS sequence"/>
</dbReference>
<sequence length="671" mass="75140">YTAKQITVLEGLEPVRKRPGMYIGSTGESGLHHLIWEAVDNAIDEAMAGFCNRIEVTLLPESKVRVADNGRGIPVDKHPLTKLSALETVMTKLHAGGKFGDSGYKVSGGLHGVGISVVNALAILMRTEVKRDGKVWMQEYSRGKTKTKLKVIGTAKETGTTQIWQPDPNIFSSLEYDWDEVLSHLRQQAYLTKGVKIIVRDERLSDKEKEYVFYFEGGIASYVMHLNHNNEVKQEKVFYVGKEQDNIQVEVAVQYTADFREAIYCFANNIHTIEGGMHLVGFRSALTRVLNNYARKSNFLKEKDENLTGDDVREGLTAVISVKLRDPQFEGQTKAKLGNPEVRTVVENVFNDYFAAFLEENPRDAKEILSKCLLAAQARVAARAARDTVLRKGVLDGLTLPGKLADCSSRDPKESELYIVEGDSAGGSAKQGRDRTFQAILPLRGKILNVEKSRLDKLLANNELKSLIIAMGANFGEQFNLEELRYDRIIIMTDADVDGAHIRTLLLTFFYRYFPQIVTRGHLYIAKPPLYRAQYGKEVRYIYSDGDLEDLKKKWGIKEAVSVFAEPVASEEHLGSETGGTPESPAMEEKAGKETGKAFKLNLQRYKGLGEMNPGQLWETTMNPQTRVMKLVTAEDAEKADEIFDVLMGSEVTARKRFIQVHAKSVKNLDI</sequence>
<dbReference type="GO" id="GO:0003677">
    <property type="term" value="F:DNA binding"/>
    <property type="evidence" value="ECO:0007669"/>
    <property type="project" value="UniProtKB-KW"/>
</dbReference>
<dbReference type="GO" id="GO:0005524">
    <property type="term" value="F:ATP binding"/>
    <property type="evidence" value="ECO:0007669"/>
    <property type="project" value="UniProtKB-KW"/>
</dbReference>
<dbReference type="SUPFAM" id="SSF56719">
    <property type="entry name" value="Type II DNA topoisomerase"/>
    <property type="match status" value="1"/>
</dbReference>
<dbReference type="PANTHER" id="PTHR45866">
    <property type="entry name" value="DNA GYRASE/TOPOISOMERASE SUBUNIT B"/>
    <property type="match status" value="1"/>
</dbReference>
<dbReference type="Pfam" id="PF01751">
    <property type="entry name" value="Toprim"/>
    <property type="match status" value="1"/>
</dbReference>
<dbReference type="AlphaFoldDB" id="A0A1G2BJA0"/>
<dbReference type="InterPro" id="IPR003594">
    <property type="entry name" value="HATPase_dom"/>
</dbReference>
<comment type="caution">
    <text evidence="14">The sequence shown here is derived from an EMBL/GenBank/DDBJ whole genome shotgun (WGS) entry which is preliminary data.</text>
</comment>
<reference evidence="14 15" key="1">
    <citation type="journal article" date="2016" name="Nat. Commun.">
        <title>Thousands of microbial genomes shed light on interconnected biogeochemical processes in an aquifer system.</title>
        <authorList>
            <person name="Anantharaman K."/>
            <person name="Brown C.T."/>
            <person name="Hug L.A."/>
            <person name="Sharon I."/>
            <person name="Castelle C.J."/>
            <person name="Probst A.J."/>
            <person name="Thomas B.C."/>
            <person name="Singh A."/>
            <person name="Wilkins M.J."/>
            <person name="Karaoz U."/>
            <person name="Brodie E.L."/>
            <person name="Williams K.H."/>
            <person name="Hubbard S.S."/>
            <person name="Banfield J.F."/>
        </authorList>
    </citation>
    <scope>NUCLEOTIDE SEQUENCE [LARGE SCALE GENOMIC DNA]</scope>
</reference>
<dbReference type="InterPro" id="IPR006171">
    <property type="entry name" value="TOPRIM_dom"/>
</dbReference>